<protein>
    <submittedName>
        <fullName evidence="1">Phage head protein</fullName>
    </submittedName>
</protein>
<organism evidence="1 2">
    <name type="scientific">Roseateles depolymerans</name>
    <dbReference type="NCBI Taxonomy" id="76731"/>
    <lineage>
        <taxon>Bacteria</taxon>
        <taxon>Pseudomonadati</taxon>
        <taxon>Pseudomonadota</taxon>
        <taxon>Betaproteobacteria</taxon>
        <taxon>Burkholderiales</taxon>
        <taxon>Sphaerotilaceae</taxon>
        <taxon>Roseateles</taxon>
    </lineage>
</organism>
<dbReference type="Pfam" id="PF05926">
    <property type="entry name" value="Phage_GPL"/>
    <property type="match status" value="1"/>
</dbReference>
<dbReference type="AlphaFoldDB" id="A0A2W5DEU8"/>
<proteinExistence type="predicted"/>
<comment type="caution">
    <text evidence="1">The sequence shown here is derived from an EMBL/GenBank/DDBJ whole genome shotgun (WGS) entry which is preliminary data.</text>
</comment>
<evidence type="ECO:0000313" key="2">
    <source>
        <dbReference type="Proteomes" id="UP000249633"/>
    </source>
</evidence>
<accession>A0A2W5DEU8</accession>
<evidence type="ECO:0000313" key="1">
    <source>
        <dbReference type="EMBL" id="PZP30431.1"/>
    </source>
</evidence>
<dbReference type="EMBL" id="QFOD01000014">
    <property type="protein sequence ID" value="PZP30431.1"/>
    <property type="molecule type" value="Genomic_DNA"/>
</dbReference>
<gene>
    <name evidence="1" type="ORF">DI603_15010</name>
</gene>
<reference evidence="1 2" key="1">
    <citation type="submission" date="2017-08" db="EMBL/GenBank/DDBJ databases">
        <title>Infants hospitalized years apart are colonized by the same room-sourced microbial strains.</title>
        <authorList>
            <person name="Brooks B."/>
            <person name="Olm M.R."/>
            <person name="Firek B.A."/>
            <person name="Baker R."/>
            <person name="Thomas B.C."/>
            <person name="Morowitz M.J."/>
            <person name="Banfield J.F."/>
        </authorList>
    </citation>
    <scope>NUCLEOTIDE SEQUENCE [LARGE SCALE GENOMIC DNA]</scope>
    <source>
        <strain evidence="1">S2_012_000_R2_81</strain>
    </source>
</reference>
<dbReference type="InterPro" id="IPR009225">
    <property type="entry name" value="Phage_head_completion_GpL"/>
</dbReference>
<name>A0A2W5DEU8_9BURK</name>
<sequence length="156" mass="17169">MSFLGSEPAPAAGDEPILANDGWFPAIDLTALRDAVRLDGTVTPARLRHAAINAMASVNDELVSYREAQLAAGYATLTEVPAPRIDDESIQLQRYRRAVYASVQADLIEHYRDFDTTGAGDKAADKMALRVDDLRRDVRWAISDLAGRRRTTVELI</sequence>
<dbReference type="Proteomes" id="UP000249633">
    <property type="component" value="Unassembled WGS sequence"/>
</dbReference>